<gene>
    <name evidence="1" type="ORF">OESDEN_17792</name>
</gene>
<accession>A0A0B1SC69</accession>
<dbReference type="OrthoDB" id="17255at2759"/>
<name>A0A0B1SC69_OESDE</name>
<organism evidence="1 2">
    <name type="scientific">Oesophagostomum dentatum</name>
    <name type="common">Nodular worm</name>
    <dbReference type="NCBI Taxonomy" id="61180"/>
    <lineage>
        <taxon>Eukaryota</taxon>
        <taxon>Metazoa</taxon>
        <taxon>Ecdysozoa</taxon>
        <taxon>Nematoda</taxon>
        <taxon>Chromadorea</taxon>
        <taxon>Rhabditida</taxon>
        <taxon>Rhabditina</taxon>
        <taxon>Rhabditomorpha</taxon>
        <taxon>Strongyloidea</taxon>
        <taxon>Strongylidae</taxon>
        <taxon>Oesophagostomum</taxon>
    </lineage>
</organism>
<proteinExistence type="predicted"/>
<dbReference type="EMBL" id="KN578991">
    <property type="protein sequence ID" value="KHJ82514.1"/>
    <property type="molecule type" value="Genomic_DNA"/>
</dbReference>
<sequence length="75" mass="8620">MHEKDLFTNRGCVIKRNAWNAEIPLRTDKTAFADDAPYMICTEGSLDELNTRLKDKACKHYIAASPRGEQDFCRQ</sequence>
<reference evidence="1 2" key="1">
    <citation type="submission" date="2014-03" db="EMBL/GenBank/DDBJ databases">
        <title>Draft genome of the hookworm Oesophagostomum dentatum.</title>
        <authorList>
            <person name="Mitreva M."/>
        </authorList>
    </citation>
    <scope>NUCLEOTIDE SEQUENCE [LARGE SCALE GENOMIC DNA]</scope>
    <source>
        <strain evidence="1 2">OD-Hann</strain>
    </source>
</reference>
<protein>
    <submittedName>
        <fullName evidence="1">Uncharacterized protein</fullName>
    </submittedName>
</protein>
<dbReference type="AlphaFoldDB" id="A0A0B1SC69"/>
<evidence type="ECO:0000313" key="2">
    <source>
        <dbReference type="Proteomes" id="UP000053660"/>
    </source>
</evidence>
<evidence type="ECO:0000313" key="1">
    <source>
        <dbReference type="EMBL" id="KHJ82514.1"/>
    </source>
</evidence>
<keyword evidence="2" id="KW-1185">Reference proteome</keyword>
<dbReference type="Proteomes" id="UP000053660">
    <property type="component" value="Unassembled WGS sequence"/>
</dbReference>